<evidence type="ECO:0000313" key="1">
    <source>
        <dbReference type="EMBL" id="MCG4528889.1"/>
    </source>
</evidence>
<sequence length="55" mass="5602">MNGVLLGIILCAIFLTGIFTASSADTTADVFPSEVQTIEAATADAAISTNTVIEL</sequence>
<dbReference type="EMBL" id="JAKNJB010000048">
    <property type="protein sequence ID" value="MCG4528889.1"/>
    <property type="molecule type" value="Genomic_DNA"/>
</dbReference>
<gene>
    <name evidence="1" type="ORF">L0P79_17770</name>
</gene>
<accession>A0ABS9MDJ9</accession>
<comment type="caution">
    <text evidence="1">The sequence shown here is derived from an EMBL/GenBank/DDBJ whole genome shotgun (WGS) entry which is preliminary data.</text>
</comment>
<name>A0ABS9MDJ9_9FIRM</name>
<dbReference type="Proteomes" id="UP001200313">
    <property type="component" value="Unassembled WGS sequence"/>
</dbReference>
<keyword evidence="2" id="KW-1185">Reference proteome</keyword>
<dbReference type="RefSeq" id="WP_238075109.1">
    <property type="nucleotide sequence ID" value="NZ_JAKNJB010000048.1"/>
</dbReference>
<organism evidence="1 2">
    <name type="scientific">Intestinimonas massiliensis</name>
    <name type="common">ex Afouda et al. 2020</name>
    <dbReference type="NCBI Taxonomy" id="1673721"/>
    <lineage>
        <taxon>Bacteria</taxon>
        <taxon>Bacillati</taxon>
        <taxon>Bacillota</taxon>
        <taxon>Clostridia</taxon>
        <taxon>Eubacteriales</taxon>
        <taxon>Intestinimonas</taxon>
    </lineage>
</organism>
<reference evidence="1 2" key="1">
    <citation type="submission" date="2022-01" db="EMBL/GenBank/DDBJ databases">
        <title>Collection of gut derived symbiotic bacterial strains cultured from healthy donors.</title>
        <authorList>
            <person name="Lin H."/>
            <person name="Kohout C."/>
            <person name="Waligurski E."/>
            <person name="Pamer E.G."/>
        </authorList>
    </citation>
    <scope>NUCLEOTIDE SEQUENCE [LARGE SCALE GENOMIC DNA]</scope>
    <source>
        <strain evidence="1 2">DFI.3.7</strain>
    </source>
</reference>
<evidence type="ECO:0000313" key="2">
    <source>
        <dbReference type="Proteomes" id="UP001200313"/>
    </source>
</evidence>
<protein>
    <submittedName>
        <fullName evidence="1">Uncharacterized protein</fullName>
    </submittedName>
</protein>
<proteinExistence type="predicted"/>